<accession>A0A1G9R4E7</accession>
<keyword evidence="2" id="KW-0028">Amino-acid biosynthesis</keyword>
<dbReference type="InterPro" id="IPR029753">
    <property type="entry name" value="D-isomer_DH_CS"/>
</dbReference>
<dbReference type="FunFam" id="3.40.50.720:FF:000203">
    <property type="entry name" value="D-3-phosphoglycerate dehydrogenase (SerA)"/>
    <property type="match status" value="1"/>
</dbReference>
<dbReference type="Pfam" id="PF02826">
    <property type="entry name" value="2-Hacid_dh_C"/>
    <property type="match status" value="1"/>
</dbReference>
<evidence type="ECO:0000259" key="7">
    <source>
        <dbReference type="Pfam" id="PF02826"/>
    </source>
</evidence>
<evidence type="ECO:0000313" key="9">
    <source>
        <dbReference type="Proteomes" id="UP000198680"/>
    </source>
</evidence>
<organism evidence="8 9">
    <name type="scientific">Geodermatophilus siccatus</name>
    <dbReference type="NCBI Taxonomy" id="1137991"/>
    <lineage>
        <taxon>Bacteria</taxon>
        <taxon>Bacillati</taxon>
        <taxon>Actinomycetota</taxon>
        <taxon>Actinomycetes</taxon>
        <taxon>Geodermatophilales</taxon>
        <taxon>Geodermatophilaceae</taxon>
        <taxon>Geodermatophilus</taxon>
    </lineage>
</organism>
<dbReference type="SUPFAM" id="SSF51735">
    <property type="entry name" value="NAD(P)-binding Rossmann-fold domains"/>
    <property type="match status" value="1"/>
</dbReference>
<dbReference type="SUPFAM" id="SSF52283">
    <property type="entry name" value="Formate/glycerate dehydrogenase catalytic domain-like"/>
    <property type="match status" value="1"/>
</dbReference>
<evidence type="ECO:0000313" key="8">
    <source>
        <dbReference type="EMBL" id="SDM18108.1"/>
    </source>
</evidence>
<dbReference type="PANTHER" id="PTHR42789:SF1">
    <property type="entry name" value="D-ISOMER SPECIFIC 2-HYDROXYACID DEHYDROGENASE FAMILY PROTEIN (AFU_ORTHOLOGUE AFUA_6G10090)"/>
    <property type="match status" value="1"/>
</dbReference>
<dbReference type="Gene3D" id="3.40.50.720">
    <property type="entry name" value="NAD(P)-binding Rossmann-like Domain"/>
    <property type="match status" value="2"/>
</dbReference>
<dbReference type="Pfam" id="PF00389">
    <property type="entry name" value="2-Hacid_dh"/>
    <property type="match status" value="1"/>
</dbReference>
<dbReference type="PROSITE" id="PS00671">
    <property type="entry name" value="D_2_HYDROXYACID_DH_3"/>
    <property type="match status" value="1"/>
</dbReference>
<dbReference type="InterPro" id="IPR036291">
    <property type="entry name" value="NAD(P)-bd_dom_sf"/>
</dbReference>
<dbReference type="GO" id="GO:0008652">
    <property type="term" value="P:amino acid biosynthetic process"/>
    <property type="evidence" value="ECO:0007669"/>
    <property type="project" value="UniProtKB-KW"/>
</dbReference>
<name>A0A1G9R4E7_9ACTN</name>
<keyword evidence="9" id="KW-1185">Reference proteome</keyword>
<dbReference type="InterPro" id="IPR006139">
    <property type="entry name" value="D-isomer_2_OHA_DH_cat_dom"/>
</dbReference>
<reference evidence="9" key="1">
    <citation type="submission" date="2016-10" db="EMBL/GenBank/DDBJ databases">
        <authorList>
            <person name="Varghese N."/>
            <person name="Submissions S."/>
        </authorList>
    </citation>
    <scope>NUCLEOTIDE SEQUENCE [LARGE SCALE GENOMIC DNA]</scope>
    <source>
        <strain evidence="9">DSM 45419</strain>
    </source>
</reference>
<dbReference type="PANTHER" id="PTHR42789">
    <property type="entry name" value="D-ISOMER SPECIFIC 2-HYDROXYACID DEHYDROGENASE FAMILY PROTEIN (AFU_ORTHOLOGUE AFUA_6G10090)"/>
    <property type="match status" value="1"/>
</dbReference>
<dbReference type="AlphaFoldDB" id="A0A1G9R4E7"/>
<keyword evidence="3 5" id="KW-0560">Oxidoreductase</keyword>
<evidence type="ECO:0000259" key="6">
    <source>
        <dbReference type="Pfam" id="PF00389"/>
    </source>
</evidence>
<dbReference type="GO" id="GO:0016616">
    <property type="term" value="F:oxidoreductase activity, acting on the CH-OH group of donors, NAD or NADP as acceptor"/>
    <property type="evidence" value="ECO:0007669"/>
    <property type="project" value="InterPro"/>
</dbReference>
<dbReference type="InterPro" id="IPR006140">
    <property type="entry name" value="D-isomer_DH_NAD-bd"/>
</dbReference>
<dbReference type="Proteomes" id="UP000198680">
    <property type="component" value="Unassembled WGS sequence"/>
</dbReference>
<dbReference type="RefSeq" id="WP_217636055.1">
    <property type="nucleotide sequence ID" value="NZ_FNHE01000004.1"/>
</dbReference>
<protein>
    <submittedName>
        <fullName evidence="8">Lactate dehydrogenase</fullName>
    </submittedName>
</protein>
<evidence type="ECO:0000256" key="2">
    <source>
        <dbReference type="ARBA" id="ARBA00022605"/>
    </source>
</evidence>
<evidence type="ECO:0000256" key="3">
    <source>
        <dbReference type="ARBA" id="ARBA00023002"/>
    </source>
</evidence>
<gene>
    <name evidence="8" type="ORF">SAMN05660642_01770</name>
</gene>
<keyword evidence="4" id="KW-0520">NAD</keyword>
<evidence type="ECO:0000256" key="5">
    <source>
        <dbReference type="RuleBase" id="RU003719"/>
    </source>
</evidence>
<evidence type="ECO:0000256" key="4">
    <source>
        <dbReference type="ARBA" id="ARBA00023027"/>
    </source>
</evidence>
<dbReference type="InterPro" id="IPR029752">
    <property type="entry name" value="D-isomer_DH_CS1"/>
</dbReference>
<proteinExistence type="inferred from homology"/>
<feature type="domain" description="D-isomer specific 2-hydroxyacid dehydrogenase catalytic" evidence="6">
    <location>
        <begin position="29"/>
        <end position="312"/>
    </location>
</feature>
<dbReference type="STRING" id="1137991.SAMN05660642_01770"/>
<dbReference type="InterPro" id="IPR050857">
    <property type="entry name" value="D-2-hydroxyacid_DH"/>
</dbReference>
<dbReference type="EMBL" id="FNHE01000004">
    <property type="protein sequence ID" value="SDM18108.1"/>
    <property type="molecule type" value="Genomic_DNA"/>
</dbReference>
<sequence length="318" mass="34032">MLRIAVLDDFQSVSGEFADWSRLPEEAEVVAFADHLDDEDAVADRLAGFDVVVAMRERTPFPRSLLERLPRLRLLVTTGARNAAIDVAAAAERGVTVCGTGAHPTGPVELTWALILAVARHVPEEDAGVRAGGWQRTVGTDLAGARLGVVGLGRLGTRVAGIGQAFGMDVVAWSQNLTDERAAEAGVRRVDRDELFGAADVVTVHLVLSERTRGLVGRDELARMKRSAILVNTSRGPIVDEAALLEALSEGRLAGAGLDVHDREPLPADAALRTAPRTVLTPHLGYVTRDTYRVFYGDAVEDVAAFLRGEPVRVLTPA</sequence>
<feature type="domain" description="D-isomer specific 2-hydroxyacid dehydrogenase NAD-binding" evidence="7">
    <location>
        <begin position="113"/>
        <end position="285"/>
    </location>
</feature>
<dbReference type="PROSITE" id="PS00065">
    <property type="entry name" value="D_2_HYDROXYACID_DH_1"/>
    <property type="match status" value="1"/>
</dbReference>
<dbReference type="CDD" id="cd12169">
    <property type="entry name" value="PGDH_like_1"/>
    <property type="match status" value="1"/>
</dbReference>
<dbReference type="GO" id="GO:0051287">
    <property type="term" value="F:NAD binding"/>
    <property type="evidence" value="ECO:0007669"/>
    <property type="project" value="InterPro"/>
</dbReference>
<evidence type="ECO:0000256" key="1">
    <source>
        <dbReference type="ARBA" id="ARBA00005854"/>
    </source>
</evidence>
<comment type="similarity">
    <text evidence="1 5">Belongs to the D-isomer specific 2-hydroxyacid dehydrogenase family.</text>
</comment>